<evidence type="ECO:0000313" key="1">
    <source>
        <dbReference type="EMBL" id="OXU16375.1"/>
    </source>
</evidence>
<gene>
    <name evidence="1" type="ORF">TSAR_013171</name>
</gene>
<organism evidence="1 2">
    <name type="scientific">Trichomalopsis sarcophagae</name>
    <dbReference type="NCBI Taxonomy" id="543379"/>
    <lineage>
        <taxon>Eukaryota</taxon>
        <taxon>Metazoa</taxon>
        <taxon>Ecdysozoa</taxon>
        <taxon>Arthropoda</taxon>
        <taxon>Hexapoda</taxon>
        <taxon>Insecta</taxon>
        <taxon>Pterygota</taxon>
        <taxon>Neoptera</taxon>
        <taxon>Endopterygota</taxon>
        <taxon>Hymenoptera</taxon>
        <taxon>Apocrita</taxon>
        <taxon>Proctotrupomorpha</taxon>
        <taxon>Chalcidoidea</taxon>
        <taxon>Pteromalidae</taxon>
        <taxon>Pteromalinae</taxon>
        <taxon>Trichomalopsis</taxon>
    </lineage>
</organism>
<evidence type="ECO:0000313" key="2">
    <source>
        <dbReference type="Proteomes" id="UP000215335"/>
    </source>
</evidence>
<name>A0A232EDG2_9HYME</name>
<protein>
    <submittedName>
        <fullName evidence="1">Uncharacterized protein</fullName>
    </submittedName>
</protein>
<dbReference type="AlphaFoldDB" id="A0A232EDG2"/>
<proteinExistence type="predicted"/>
<dbReference type="Proteomes" id="UP000215335">
    <property type="component" value="Unassembled WGS sequence"/>
</dbReference>
<comment type="caution">
    <text evidence="1">The sequence shown here is derived from an EMBL/GenBank/DDBJ whole genome shotgun (WGS) entry which is preliminary data.</text>
</comment>
<sequence length="204" mass="23372">MKLYITSGNKRLAMKENALYFKKHCSSLFEVDSYKCSDFMKKCSCAAEKKVPIEVQEFLLDQRTSRQMLISSISVNEQRDTSVSIDKNQSPVNCKQMKRKNDLKETSEYSVQAQNDHNDAYKENKKIDNLADPDNAALHKYSQNRMKLNNTALTSIRYGVSNRATAAIATSVLIDYNIIKDNDMSTIIDKSKVHREKKSFFSNT</sequence>
<dbReference type="EMBL" id="NNAY01006592">
    <property type="protein sequence ID" value="OXU16375.1"/>
    <property type="molecule type" value="Genomic_DNA"/>
</dbReference>
<keyword evidence="2" id="KW-1185">Reference proteome</keyword>
<accession>A0A232EDG2</accession>
<reference evidence="1 2" key="1">
    <citation type="journal article" date="2017" name="Curr. Biol.">
        <title>The Evolution of Venom by Co-option of Single-Copy Genes.</title>
        <authorList>
            <person name="Martinson E.O."/>
            <person name="Mrinalini"/>
            <person name="Kelkar Y.D."/>
            <person name="Chang C.H."/>
            <person name="Werren J.H."/>
        </authorList>
    </citation>
    <scope>NUCLEOTIDE SEQUENCE [LARGE SCALE GENOMIC DNA]</scope>
    <source>
        <strain evidence="1 2">Alberta</strain>
        <tissue evidence="1">Whole body</tissue>
    </source>
</reference>